<dbReference type="Pfam" id="PF07500">
    <property type="entry name" value="TFIIS_M"/>
    <property type="match status" value="1"/>
</dbReference>
<gene>
    <name evidence="11" type="ORF">PMIN01_13106</name>
</gene>
<dbReference type="InterPro" id="IPR019786">
    <property type="entry name" value="Zinc_finger_PHD-type_CS"/>
</dbReference>
<reference evidence="11" key="1">
    <citation type="journal article" date="2020" name="Mol. Plant Microbe Interact.">
        <title>Genome Sequence of the Biocontrol Agent Coniothyrium minitans strain Conio (IMI 134523).</title>
        <authorList>
            <person name="Patel D."/>
            <person name="Shittu T.A."/>
            <person name="Baroncelli R."/>
            <person name="Muthumeenakshi S."/>
            <person name="Osborne T.H."/>
            <person name="Janganan T.K."/>
            <person name="Sreenivasaprasad S."/>
        </authorList>
    </citation>
    <scope>NUCLEOTIDE SEQUENCE</scope>
    <source>
        <strain evidence="11">Conio</strain>
    </source>
</reference>
<dbReference type="InterPro" id="IPR013083">
    <property type="entry name" value="Znf_RING/FYVE/PHD"/>
</dbReference>
<name>A0A9P6KJN9_9PLEO</name>
<dbReference type="InterPro" id="IPR019787">
    <property type="entry name" value="Znf_PHD-finger"/>
</dbReference>
<feature type="region of interest" description="Disordered" evidence="8">
    <location>
        <begin position="422"/>
        <end position="441"/>
    </location>
</feature>
<dbReference type="Proteomes" id="UP000756921">
    <property type="component" value="Unassembled WGS sequence"/>
</dbReference>
<dbReference type="GO" id="GO:0031440">
    <property type="term" value="P:regulation of mRNA 3'-end processing"/>
    <property type="evidence" value="ECO:0007669"/>
    <property type="project" value="TreeGrafter"/>
</dbReference>
<feature type="compositionally biased region" description="Low complexity" evidence="8">
    <location>
        <begin position="9"/>
        <end position="19"/>
    </location>
</feature>
<feature type="domain" description="PHD-type" evidence="9">
    <location>
        <begin position="105"/>
        <end position="160"/>
    </location>
</feature>
<feature type="compositionally biased region" description="Acidic residues" evidence="8">
    <location>
        <begin position="91"/>
        <end position="102"/>
    </location>
</feature>
<evidence type="ECO:0000256" key="5">
    <source>
        <dbReference type="ARBA" id="ARBA00022771"/>
    </source>
</evidence>
<protein>
    <recommendedName>
        <fullName evidence="3">Transcription factor BYE1</fullName>
    </recommendedName>
</protein>
<dbReference type="InterPro" id="IPR003618">
    <property type="entry name" value="TFIIS_cen_dom"/>
</dbReference>
<dbReference type="PANTHER" id="PTHR11477:SF11">
    <property type="entry name" value="TRANSCRIPTION FACTOR BYE1"/>
    <property type="match status" value="1"/>
</dbReference>
<organism evidence="11 12">
    <name type="scientific">Paraphaeosphaeria minitans</name>
    <dbReference type="NCBI Taxonomy" id="565426"/>
    <lineage>
        <taxon>Eukaryota</taxon>
        <taxon>Fungi</taxon>
        <taxon>Dikarya</taxon>
        <taxon>Ascomycota</taxon>
        <taxon>Pezizomycotina</taxon>
        <taxon>Dothideomycetes</taxon>
        <taxon>Pleosporomycetidae</taxon>
        <taxon>Pleosporales</taxon>
        <taxon>Massarineae</taxon>
        <taxon>Didymosphaeriaceae</taxon>
        <taxon>Paraphaeosphaeria</taxon>
    </lineage>
</organism>
<keyword evidence="4" id="KW-0479">Metal-binding</keyword>
<evidence type="ECO:0000256" key="7">
    <source>
        <dbReference type="PROSITE-ProRule" id="PRU00146"/>
    </source>
</evidence>
<sequence length="897" mass="98088">MAGKHPPSRMRMSTSYTRRTTSKPCHDANRFAADEVRRSGRANKGHHTKNADALDEVVAGKPKSSKSKTDKKPKAGANATPARSQSAPSVDAEDEDEEEQQGEEIIRCVCGLREEIEDDDRKMICCDRCQAWQHNKCLHLPEADAYWKKRTYYCEQCKPEEHQELLALMAKGEEPWLKWGKKGAKPPKSRPIDVKPGSKPAAKGETATPQPSQPAAPSPAAAAPESNAPSPAPPAPIAFPKEVAADGHSVAAEVKSTKSQSPLGEKRRHEPSEKDGVSMKRRKPSATRNEILAAPTGAAEIEALPTKQKVVTEKLRETFIPLIAIASQSRGYEIPEGQTAHSVATRLALEVDHAAFLRHGEPAGPESRYSFQLRTILVNIRRNAGLMDQLLSGSLKADDIVSMSSEDMASDEKQREYAKIRQQNEKQMILTEEPGPRYRTTHKGDELVENEAASGATQQDDFKLPPPPPQNDESLVLQSPTQESNAVELPEDFGRREPIAVDTTGGADSARRPSTSFDINSVFAQVRSPQNDQHSFLQRRQSSIHQLPEKSTQIDADVDRLLKDEDGDVDMSTFSDETIVWRGSIEMQHMEPCASVARFVAGGDFGKAIPWNKLLSSTLPIAGRIEEARGDEYIRGLATTGSHDVAVLSLSPVSAEGRSVMDTLYKYFHDRTRWGVIPIDKLDNEAMRDLYVIPVPAGPSNLPQFMDLLEHCIIETPRKEDMLLLALVAKLPDPQLPTPFPQLDINATPTPAQTTNGAGLSPSPLTNPHGPAYSPVAPALPPNPYLAQTQPQPQPQPNNGFSYTPTPPQPQAPQSIQPPPLGTASQQAPFNPATILGPYMASPVVQTLLQNPYTADTLWNLKDLLDKVPAARDDMGILTDYLFSRNAQSSAPVNGGR</sequence>
<dbReference type="OrthoDB" id="79252at2759"/>
<dbReference type="GO" id="GO:0000977">
    <property type="term" value="F:RNA polymerase II transcription regulatory region sequence-specific DNA binding"/>
    <property type="evidence" value="ECO:0007669"/>
    <property type="project" value="TreeGrafter"/>
</dbReference>
<dbReference type="Pfam" id="PF00628">
    <property type="entry name" value="PHD"/>
    <property type="match status" value="1"/>
</dbReference>
<dbReference type="EMBL" id="WJXW01000018">
    <property type="protein sequence ID" value="KAF9728726.1"/>
    <property type="molecule type" value="Genomic_DNA"/>
</dbReference>
<dbReference type="GO" id="GO:0001139">
    <property type="term" value="F:RNA polymerase II complex recruiting activity"/>
    <property type="evidence" value="ECO:0007669"/>
    <property type="project" value="TreeGrafter"/>
</dbReference>
<evidence type="ECO:0000256" key="2">
    <source>
        <dbReference type="ARBA" id="ARBA00011050"/>
    </source>
</evidence>
<dbReference type="PANTHER" id="PTHR11477">
    <property type="entry name" value="TRANSCRIPTION FACTOR S-II ZINC FINGER DOMAIN-CONTAINING PROTEIN"/>
    <property type="match status" value="1"/>
</dbReference>
<dbReference type="Gene3D" id="3.30.40.10">
    <property type="entry name" value="Zinc/RING finger domain, C3HC4 (zinc finger)"/>
    <property type="match status" value="1"/>
</dbReference>
<feature type="compositionally biased region" description="Basic residues" evidence="8">
    <location>
        <begin position="179"/>
        <end position="188"/>
    </location>
</feature>
<feature type="region of interest" description="Disordered" evidence="8">
    <location>
        <begin position="452"/>
        <end position="514"/>
    </location>
</feature>
<evidence type="ECO:0000256" key="1">
    <source>
        <dbReference type="ARBA" id="ARBA00002311"/>
    </source>
</evidence>
<dbReference type="InterPro" id="IPR012921">
    <property type="entry name" value="SPOC_C"/>
</dbReference>
<comment type="caution">
    <text evidence="11">The sequence shown here is derived from an EMBL/GenBank/DDBJ whole genome shotgun (WGS) entry which is preliminary data.</text>
</comment>
<comment type="function">
    <text evidence="1">Negative regulator of transcription elongation.</text>
</comment>
<feature type="compositionally biased region" description="Low complexity" evidence="8">
    <location>
        <begin position="218"/>
        <end position="229"/>
    </location>
</feature>
<dbReference type="Pfam" id="PF23257">
    <property type="entry name" value="DUF7071"/>
    <property type="match status" value="1"/>
</dbReference>
<evidence type="ECO:0000256" key="3">
    <source>
        <dbReference type="ARBA" id="ARBA00021616"/>
    </source>
</evidence>
<keyword evidence="5 7" id="KW-0863">Zinc-finger</keyword>
<dbReference type="GO" id="GO:0031564">
    <property type="term" value="P:transcription antitermination"/>
    <property type="evidence" value="ECO:0007669"/>
    <property type="project" value="TreeGrafter"/>
</dbReference>
<dbReference type="GO" id="GO:0008270">
    <property type="term" value="F:zinc ion binding"/>
    <property type="evidence" value="ECO:0007669"/>
    <property type="project" value="UniProtKB-KW"/>
</dbReference>
<evidence type="ECO:0000313" key="11">
    <source>
        <dbReference type="EMBL" id="KAF9728726.1"/>
    </source>
</evidence>
<evidence type="ECO:0000256" key="8">
    <source>
        <dbReference type="SAM" id="MobiDB-lite"/>
    </source>
</evidence>
<dbReference type="Pfam" id="PF07744">
    <property type="entry name" value="SPOC"/>
    <property type="match status" value="1"/>
</dbReference>
<evidence type="ECO:0000313" key="12">
    <source>
        <dbReference type="Proteomes" id="UP000756921"/>
    </source>
</evidence>
<dbReference type="Gene3D" id="1.10.472.30">
    <property type="entry name" value="Transcription elongation factor S-II, central domain"/>
    <property type="match status" value="1"/>
</dbReference>
<feature type="region of interest" description="Disordered" evidence="8">
    <location>
        <begin position="178"/>
        <end position="287"/>
    </location>
</feature>
<dbReference type="GO" id="GO:0006362">
    <property type="term" value="P:transcription elongation by RNA polymerase I"/>
    <property type="evidence" value="ECO:0007669"/>
    <property type="project" value="TreeGrafter"/>
</dbReference>
<proteinExistence type="inferred from homology"/>
<dbReference type="InterPro" id="IPR036575">
    <property type="entry name" value="TFIIS_cen_dom_sf"/>
</dbReference>
<feature type="compositionally biased region" description="Basic and acidic residues" evidence="8">
    <location>
        <begin position="264"/>
        <end position="278"/>
    </location>
</feature>
<feature type="compositionally biased region" description="Polar residues" evidence="8">
    <location>
        <begin position="471"/>
        <end position="485"/>
    </location>
</feature>
<feature type="compositionally biased region" description="Basic and acidic residues" evidence="8">
    <location>
        <begin position="24"/>
        <end position="38"/>
    </location>
</feature>
<dbReference type="PROSITE" id="PS01359">
    <property type="entry name" value="ZF_PHD_1"/>
    <property type="match status" value="1"/>
</dbReference>
<dbReference type="InterPro" id="IPR055499">
    <property type="entry name" value="DUF7071"/>
</dbReference>
<keyword evidence="6" id="KW-0862">Zinc</keyword>
<dbReference type="AlphaFoldDB" id="A0A9P6KJN9"/>
<evidence type="ECO:0000256" key="6">
    <source>
        <dbReference type="ARBA" id="ARBA00022833"/>
    </source>
</evidence>
<feature type="domain" description="TFIIS central" evidence="10">
    <location>
        <begin position="311"/>
        <end position="436"/>
    </location>
</feature>
<dbReference type="InterPro" id="IPR001965">
    <property type="entry name" value="Znf_PHD"/>
</dbReference>
<evidence type="ECO:0000256" key="4">
    <source>
        <dbReference type="ARBA" id="ARBA00022723"/>
    </source>
</evidence>
<feature type="compositionally biased region" description="Polar residues" evidence="8">
    <location>
        <begin position="745"/>
        <end position="766"/>
    </location>
</feature>
<dbReference type="PROSITE" id="PS51321">
    <property type="entry name" value="TFIIS_CENTRAL"/>
    <property type="match status" value="1"/>
</dbReference>
<dbReference type="SMART" id="SM00249">
    <property type="entry name" value="PHD"/>
    <property type="match status" value="1"/>
</dbReference>
<evidence type="ECO:0000259" key="10">
    <source>
        <dbReference type="PROSITE" id="PS51321"/>
    </source>
</evidence>
<dbReference type="SMART" id="SM00510">
    <property type="entry name" value="TFS2M"/>
    <property type="match status" value="1"/>
</dbReference>
<evidence type="ECO:0000259" key="9">
    <source>
        <dbReference type="PROSITE" id="PS50016"/>
    </source>
</evidence>
<feature type="compositionally biased region" description="Basic residues" evidence="8">
    <location>
        <begin position="39"/>
        <end position="48"/>
    </location>
</feature>
<dbReference type="GO" id="GO:0006368">
    <property type="term" value="P:transcription elongation by RNA polymerase II"/>
    <property type="evidence" value="ECO:0007669"/>
    <property type="project" value="TreeGrafter"/>
</dbReference>
<accession>A0A9P6KJN9</accession>
<dbReference type="CDD" id="cd21538">
    <property type="entry name" value="SPOC_TFIIS"/>
    <property type="match status" value="1"/>
</dbReference>
<feature type="compositionally biased region" description="Pro residues" evidence="8">
    <location>
        <begin position="805"/>
        <end position="821"/>
    </location>
</feature>
<dbReference type="SUPFAM" id="SSF46942">
    <property type="entry name" value="Elongation factor TFIIS domain 2"/>
    <property type="match status" value="1"/>
</dbReference>
<dbReference type="PROSITE" id="PS50016">
    <property type="entry name" value="ZF_PHD_2"/>
    <property type="match status" value="1"/>
</dbReference>
<feature type="region of interest" description="Disordered" evidence="8">
    <location>
        <begin position="739"/>
        <end position="829"/>
    </location>
</feature>
<dbReference type="GO" id="GO:0005634">
    <property type="term" value="C:nucleus"/>
    <property type="evidence" value="ECO:0007669"/>
    <property type="project" value="TreeGrafter"/>
</dbReference>
<keyword evidence="12" id="KW-1185">Reference proteome</keyword>
<feature type="region of interest" description="Disordered" evidence="8">
    <location>
        <begin position="1"/>
        <end position="103"/>
    </location>
</feature>
<comment type="similarity">
    <text evidence="2">Belongs to the BYE1 family.</text>
</comment>
<dbReference type="InterPro" id="IPR011011">
    <property type="entry name" value="Znf_FYVE_PHD"/>
</dbReference>
<dbReference type="SUPFAM" id="SSF57903">
    <property type="entry name" value="FYVE/PHD zinc finger"/>
    <property type="match status" value="1"/>
</dbReference>